<organism evidence="1 3">
    <name type="scientific">Ceratodon purpureus</name>
    <name type="common">Fire moss</name>
    <name type="synonym">Dicranum purpureum</name>
    <dbReference type="NCBI Taxonomy" id="3225"/>
    <lineage>
        <taxon>Eukaryota</taxon>
        <taxon>Viridiplantae</taxon>
        <taxon>Streptophyta</taxon>
        <taxon>Embryophyta</taxon>
        <taxon>Bryophyta</taxon>
        <taxon>Bryophytina</taxon>
        <taxon>Bryopsida</taxon>
        <taxon>Dicranidae</taxon>
        <taxon>Pseudoditrichales</taxon>
        <taxon>Ditrichaceae</taxon>
        <taxon>Ceratodon</taxon>
    </lineage>
</organism>
<evidence type="ECO:0000313" key="3">
    <source>
        <dbReference type="Proteomes" id="UP000822688"/>
    </source>
</evidence>
<comment type="caution">
    <text evidence="1">The sequence shown here is derived from an EMBL/GenBank/DDBJ whole genome shotgun (WGS) entry which is preliminary data.</text>
</comment>
<keyword evidence="3" id="KW-1185">Reference proteome</keyword>
<dbReference type="AlphaFoldDB" id="A0A8T0IA85"/>
<reference evidence="1" key="1">
    <citation type="submission" date="2020-06" db="EMBL/GenBank/DDBJ databases">
        <title>WGS assembly of Ceratodon purpureus strain R40.</title>
        <authorList>
            <person name="Carey S.B."/>
            <person name="Jenkins J."/>
            <person name="Shu S."/>
            <person name="Lovell J.T."/>
            <person name="Sreedasyam A."/>
            <person name="Maumus F."/>
            <person name="Tiley G.P."/>
            <person name="Fernandez-Pozo N."/>
            <person name="Barry K."/>
            <person name="Chen C."/>
            <person name="Wang M."/>
            <person name="Lipzen A."/>
            <person name="Daum C."/>
            <person name="Saski C.A."/>
            <person name="Payton A.C."/>
            <person name="Mcbreen J.C."/>
            <person name="Conrad R.E."/>
            <person name="Kollar L.M."/>
            <person name="Olsson S."/>
            <person name="Huttunen S."/>
            <person name="Landis J.B."/>
            <person name="Wickett N.J."/>
            <person name="Johnson M.G."/>
            <person name="Rensing S.A."/>
            <person name="Grimwood J."/>
            <person name="Schmutz J."/>
            <person name="Mcdaniel S.F."/>
        </authorList>
    </citation>
    <scope>NUCLEOTIDE SEQUENCE</scope>
    <source>
        <strain evidence="1">R40</strain>
    </source>
</reference>
<evidence type="ECO:0000313" key="1">
    <source>
        <dbReference type="EMBL" id="KAG0579413.1"/>
    </source>
</evidence>
<dbReference type="Proteomes" id="UP000822688">
    <property type="component" value="Chromosome 4"/>
</dbReference>
<protein>
    <submittedName>
        <fullName evidence="1">Uncharacterized protein</fullName>
    </submittedName>
</protein>
<gene>
    <name evidence="1" type="ORF">KC19_4G096700</name>
    <name evidence="2" type="ORF">KC19_4G097500</name>
</gene>
<proteinExistence type="predicted"/>
<dbReference type="EMBL" id="CM026424">
    <property type="protein sequence ID" value="KAG0579413.1"/>
    <property type="molecule type" value="Genomic_DNA"/>
</dbReference>
<sequence>MYTLYTYDHLWGPVTPHSLASTRGGASSPAALASSVHRRVTAQALAPAANPTVLSALGLSRRSGSASRPFRMPTKSAFTSRNASICLVLLVQCSINTRLAFAQTPGSGMIDSRSGLSLGYFWVNCNDLVAASGLVWLFDRLLVV</sequence>
<dbReference type="EMBL" id="CM026424">
    <property type="protein sequence ID" value="KAG0579421.1"/>
    <property type="molecule type" value="Genomic_DNA"/>
</dbReference>
<name>A0A8T0IA85_CERPU</name>
<accession>A0A8T0IA85</accession>
<evidence type="ECO:0000313" key="2">
    <source>
        <dbReference type="EMBL" id="KAG0579421.1"/>
    </source>
</evidence>